<proteinExistence type="inferred from homology"/>
<dbReference type="Pfam" id="PF02397">
    <property type="entry name" value="Bac_transf"/>
    <property type="match status" value="1"/>
</dbReference>
<feature type="transmembrane region" description="Helical" evidence="7">
    <location>
        <begin position="85"/>
        <end position="103"/>
    </location>
</feature>
<feature type="domain" description="Bacterial sugar transferase" evidence="8">
    <location>
        <begin position="288"/>
        <end position="475"/>
    </location>
</feature>
<reference evidence="9" key="1">
    <citation type="submission" date="2020-09" db="EMBL/GenBank/DDBJ databases">
        <title>Whole genome shotgun sequence of Streptomyces xanthophaeus NBRC 12829.</title>
        <authorList>
            <person name="Komaki H."/>
            <person name="Tamura T."/>
        </authorList>
    </citation>
    <scope>NUCLEOTIDE SEQUENCE</scope>
    <source>
        <strain evidence="9">NBRC 12829</strain>
    </source>
</reference>
<feature type="transmembrane region" description="Helical" evidence="7">
    <location>
        <begin position="21"/>
        <end position="42"/>
    </location>
</feature>
<organism evidence="9 10">
    <name type="scientific">Streptomyces xanthophaeus</name>
    <dbReference type="NCBI Taxonomy" id="67385"/>
    <lineage>
        <taxon>Bacteria</taxon>
        <taxon>Bacillati</taxon>
        <taxon>Actinomycetota</taxon>
        <taxon>Actinomycetes</taxon>
        <taxon>Kitasatosporales</taxon>
        <taxon>Streptomycetaceae</taxon>
        <taxon>Streptomyces</taxon>
    </lineage>
</organism>
<dbReference type="EMBL" id="BNEE01000006">
    <property type="protein sequence ID" value="GHI87308.1"/>
    <property type="molecule type" value="Genomic_DNA"/>
</dbReference>
<evidence type="ECO:0000256" key="5">
    <source>
        <dbReference type="ARBA" id="ARBA00022989"/>
    </source>
</evidence>
<gene>
    <name evidence="9" type="primary">rfbP</name>
    <name evidence="9" type="ORF">Sxan_46720</name>
</gene>
<keyword evidence="10" id="KW-1185">Reference proteome</keyword>
<evidence type="ECO:0000256" key="3">
    <source>
        <dbReference type="ARBA" id="ARBA00022679"/>
    </source>
</evidence>
<dbReference type="NCBIfam" id="TIGR03025">
    <property type="entry name" value="EPS_sugtrans"/>
    <property type="match status" value="1"/>
</dbReference>
<evidence type="ECO:0000259" key="8">
    <source>
        <dbReference type="Pfam" id="PF02397"/>
    </source>
</evidence>
<keyword evidence="6 7" id="KW-0472">Membrane</keyword>
<keyword evidence="4 7" id="KW-0812">Transmembrane</keyword>
<evidence type="ECO:0000256" key="1">
    <source>
        <dbReference type="ARBA" id="ARBA00004141"/>
    </source>
</evidence>
<comment type="subcellular location">
    <subcellularLocation>
        <location evidence="1">Membrane</location>
        <topology evidence="1">Multi-pass membrane protein</topology>
    </subcellularLocation>
</comment>
<evidence type="ECO:0000256" key="4">
    <source>
        <dbReference type="ARBA" id="ARBA00022692"/>
    </source>
</evidence>
<evidence type="ECO:0000256" key="6">
    <source>
        <dbReference type="ARBA" id="ARBA00023136"/>
    </source>
</evidence>
<feature type="transmembrane region" description="Helical" evidence="7">
    <location>
        <begin position="48"/>
        <end position="64"/>
    </location>
</feature>
<dbReference type="Proteomes" id="UP000600026">
    <property type="component" value="Unassembled WGS sequence"/>
</dbReference>
<name>A0A919H604_9ACTN</name>
<comment type="similarity">
    <text evidence="2">Belongs to the bacterial sugar transferase family.</text>
</comment>
<dbReference type="InterPro" id="IPR017475">
    <property type="entry name" value="EPS_sugar_tfrase"/>
</dbReference>
<dbReference type="GO" id="GO:0016020">
    <property type="term" value="C:membrane"/>
    <property type="evidence" value="ECO:0007669"/>
    <property type="project" value="UniProtKB-SubCell"/>
</dbReference>
<dbReference type="GO" id="GO:0016780">
    <property type="term" value="F:phosphotransferase activity, for other substituted phosphate groups"/>
    <property type="evidence" value="ECO:0007669"/>
    <property type="project" value="TreeGrafter"/>
</dbReference>
<dbReference type="PANTHER" id="PTHR30576">
    <property type="entry name" value="COLANIC BIOSYNTHESIS UDP-GLUCOSE LIPID CARRIER TRANSFERASE"/>
    <property type="match status" value="1"/>
</dbReference>
<keyword evidence="3" id="KW-0808">Transferase</keyword>
<dbReference type="AlphaFoldDB" id="A0A919H604"/>
<feature type="transmembrane region" description="Helical" evidence="7">
    <location>
        <begin position="296"/>
        <end position="318"/>
    </location>
</feature>
<dbReference type="InterPro" id="IPR003362">
    <property type="entry name" value="Bact_transf"/>
</dbReference>
<comment type="caution">
    <text evidence="9">The sequence shown here is derived from an EMBL/GenBank/DDBJ whole genome shotgun (WGS) entry which is preliminary data.</text>
</comment>
<sequence length="481" mass="51953">MARAAQGTAAPARRLGDKARWYLPAALAADFLGAAVPVGLVFEAAQQVRPLYCALGAAVAWTGVQALRRRYAARLLGESRGVLPVLHDWLILIGVLAVARVVTEEDTPRLSALGALLPALLITVACHKLTYRHLSAARREAQAVSRVLVVGEPDAAEDVIAHLAARTDHPYVVVGVVPVGDGSLVSGVPVAARLGGAMPQALNGDSDEVLGAVRSHHADLVLVAPGARFAGDRLRRVAWALHDAGLELAVFPGLVEVSVKRLETLSAGGLAVLRVVPPLSRGWQTLLKAVLDRAGAAVGLLLLSPLFLGIFLAIRFGSRGPAFYRQRRIGRDGVPFVMWKFRTMVVDADARKAELSGANENDGLMFKMRRDPRVTRVGRLLRRTSMDELPQLINVVTGHMSLVGPRPPLPEEVAKYDEVELRRLTVRPGMTGLWQISGRSDLSWDETIQLDLQYVDNWSFTSDVDVMGRTLRAVVDGRGAY</sequence>
<keyword evidence="5 7" id="KW-1133">Transmembrane helix</keyword>
<evidence type="ECO:0000256" key="2">
    <source>
        <dbReference type="ARBA" id="ARBA00006464"/>
    </source>
</evidence>
<dbReference type="PANTHER" id="PTHR30576:SF10">
    <property type="entry name" value="SLL5057 PROTEIN"/>
    <property type="match status" value="1"/>
</dbReference>
<evidence type="ECO:0000313" key="10">
    <source>
        <dbReference type="Proteomes" id="UP000600026"/>
    </source>
</evidence>
<accession>A0A919H604</accession>
<evidence type="ECO:0000256" key="7">
    <source>
        <dbReference type="SAM" id="Phobius"/>
    </source>
</evidence>
<feature type="transmembrane region" description="Helical" evidence="7">
    <location>
        <begin position="109"/>
        <end position="129"/>
    </location>
</feature>
<evidence type="ECO:0000313" key="9">
    <source>
        <dbReference type="EMBL" id="GHI87308.1"/>
    </source>
</evidence>
<protein>
    <submittedName>
        <fullName evidence="9">Exopolysaccharide biosynthesis polyprenyl glycosylphosphotransferase</fullName>
    </submittedName>
</protein>